<sequence length="326" mass="36720">MRHFLTINDFTKHEILEMLALAIKIKTEYTNGIATPYLKGKTLAMIFEKSSTRTRVSFQVGIYQLGGFGISLSNNELQLGRGEIVRDSSAVISSMVDMIMVRTHMHERLEEFARFSSVPVINGLSDVFHPMQLLADYLTMIECGIFVPDSILHEVGAKNSIAKPIVAYIGDGNNMANSWLMLASKLGFEIRLACPKKYMPSKDIVEIAEKNAQESGAKIVITDDIFSVAKDAHVITTDTWVSMGQENEKETRMWDFKDYKVDSKIMSLAHENAIFLHCLPAYRGLEVSEEVIDGKQSKIIEEAHNRLHAQKGVMVWLNEQNTTRKS</sequence>
<evidence type="ECO:0000256" key="3">
    <source>
        <dbReference type="ARBA" id="ARBA00013007"/>
    </source>
</evidence>
<feature type="binding site" evidence="6">
    <location>
        <position position="102"/>
    </location>
    <ligand>
        <name>carbamoyl phosphate</name>
        <dbReference type="ChEBI" id="CHEBI:58228"/>
    </ligand>
</feature>
<dbReference type="InterPro" id="IPR024904">
    <property type="entry name" value="OTCase_ArgI"/>
</dbReference>
<evidence type="ECO:0000256" key="6">
    <source>
        <dbReference type="HAMAP-Rule" id="MF_01109"/>
    </source>
</evidence>
<dbReference type="PANTHER" id="PTHR45753">
    <property type="entry name" value="ORNITHINE CARBAMOYLTRANSFERASE, MITOCHONDRIAL"/>
    <property type="match status" value="1"/>
</dbReference>
<dbReference type="PRINTS" id="PR00102">
    <property type="entry name" value="OTCASE"/>
</dbReference>
<dbReference type="GO" id="GO:0004585">
    <property type="term" value="F:ornithine carbamoyltransferase activity"/>
    <property type="evidence" value="ECO:0007669"/>
    <property type="project" value="UniProtKB-UniRule"/>
</dbReference>
<evidence type="ECO:0000256" key="5">
    <source>
        <dbReference type="ARBA" id="ARBA00048772"/>
    </source>
</evidence>
<dbReference type="FunFam" id="3.40.50.1370:FF:000008">
    <property type="entry name" value="Ornithine carbamoyltransferase"/>
    <property type="match status" value="1"/>
</dbReference>
<dbReference type="GO" id="GO:0042450">
    <property type="term" value="P:L-arginine biosynthetic process via ornithine"/>
    <property type="evidence" value="ECO:0007669"/>
    <property type="project" value="UniProtKB-UniRule"/>
</dbReference>
<feature type="domain" description="Aspartate/ornithine carbamoyltransferase Asp/Orn-binding" evidence="7">
    <location>
        <begin position="166"/>
        <end position="317"/>
    </location>
</feature>
<dbReference type="InterPro" id="IPR036901">
    <property type="entry name" value="Asp/Orn_carbamoylTrfase_sf"/>
</dbReference>
<evidence type="ECO:0000313" key="9">
    <source>
        <dbReference type="EMBL" id="AQQ59884.1"/>
    </source>
</evidence>
<gene>
    <name evidence="9" type="ORF">XJ32_07065</name>
</gene>
<evidence type="ECO:0000259" key="8">
    <source>
        <dbReference type="Pfam" id="PF02729"/>
    </source>
</evidence>
<feature type="domain" description="Aspartate/ornithine carbamoyltransferase carbamoyl-P binding" evidence="8">
    <location>
        <begin position="2"/>
        <end position="142"/>
    </location>
</feature>
<comment type="similarity">
    <text evidence="2 6">Belongs to the aspartate/ornithine carbamoyltransferase superfamily. OTCase family.</text>
</comment>
<evidence type="ECO:0000256" key="4">
    <source>
        <dbReference type="ARBA" id="ARBA00022679"/>
    </source>
</evidence>
<dbReference type="PRINTS" id="PR00100">
    <property type="entry name" value="AOTCASE"/>
</dbReference>
<feature type="binding site" evidence="6">
    <location>
        <begin position="51"/>
        <end position="54"/>
    </location>
    <ligand>
        <name>carbamoyl phosphate</name>
        <dbReference type="ChEBI" id="CHEBI:58228"/>
    </ligand>
</feature>
<evidence type="ECO:0000256" key="1">
    <source>
        <dbReference type="ARBA" id="ARBA00004975"/>
    </source>
</evidence>
<feature type="binding site" evidence="6">
    <location>
        <position position="174"/>
    </location>
    <ligand>
        <name>L-ornithine</name>
        <dbReference type="ChEBI" id="CHEBI:46911"/>
    </ligand>
</feature>
<dbReference type="InterPro" id="IPR006131">
    <property type="entry name" value="Asp_carbamoyltransf_Asp/Orn-bd"/>
</dbReference>
<comment type="subcellular location">
    <subcellularLocation>
        <location evidence="6">Cytoplasm</location>
    </subcellularLocation>
</comment>
<comment type="pathway">
    <text evidence="1">Amino-acid biosynthesis; L-arginine biosynthesis; L-arginine from L-ornithine and carbamoyl phosphate: step 1/3.</text>
</comment>
<feature type="binding site" evidence="6">
    <location>
        <begin position="242"/>
        <end position="243"/>
    </location>
    <ligand>
        <name>L-ornithine</name>
        <dbReference type="ChEBI" id="CHEBI:46911"/>
    </ligand>
</feature>
<dbReference type="GO" id="GO:0005737">
    <property type="term" value="C:cytoplasm"/>
    <property type="evidence" value="ECO:0007669"/>
    <property type="project" value="UniProtKB-SubCell"/>
</dbReference>
<dbReference type="RefSeq" id="WP_077388819.1">
    <property type="nucleotide sequence ID" value="NZ_CP019645.1"/>
</dbReference>
<dbReference type="Pfam" id="PF00185">
    <property type="entry name" value="OTCace"/>
    <property type="match status" value="1"/>
</dbReference>
<dbReference type="Proteomes" id="UP000188298">
    <property type="component" value="Chromosome"/>
</dbReference>
<evidence type="ECO:0000313" key="10">
    <source>
        <dbReference type="Proteomes" id="UP000188298"/>
    </source>
</evidence>
<keyword evidence="6" id="KW-0963">Cytoplasm</keyword>
<name>A0A1Q2LHE5_9HELI</name>
<dbReference type="Gene3D" id="3.40.50.1370">
    <property type="entry name" value="Aspartate/ornithine carbamoyltransferase"/>
    <property type="match status" value="2"/>
</dbReference>
<dbReference type="KEGG" id="hbl:XJ32_07065"/>
<protein>
    <recommendedName>
        <fullName evidence="3 6">Ornithine carbamoyltransferase</fullName>
        <shortName evidence="6">OTCase</shortName>
        <ecNumber evidence="3 6">2.1.3.3</ecNumber>
    </recommendedName>
</protein>
<feature type="binding site" evidence="6">
    <location>
        <position position="238"/>
    </location>
    <ligand>
        <name>L-ornithine</name>
        <dbReference type="ChEBI" id="CHEBI:46911"/>
    </ligand>
</feature>
<comment type="catalytic activity">
    <reaction evidence="5 6">
        <text>carbamoyl phosphate + L-ornithine = L-citrulline + phosphate + H(+)</text>
        <dbReference type="Rhea" id="RHEA:19513"/>
        <dbReference type="ChEBI" id="CHEBI:15378"/>
        <dbReference type="ChEBI" id="CHEBI:43474"/>
        <dbReference type="ChEBI" id="CHEBI:46911"/>
        <dbReference type="ChEBI" id="CHEBI:57743"/>
        <dbReference type="ChEBI" id="CHEBI:58228"/>
        <dbReference type="EC" id="2.1.3.3"/>
    </reaction>
</comment>
<dbReference type="PROSITE" id="PS00097">
    <property type="entry name" value="CARBAMOYLTRANSFERASE"/>
    <property type="match status" value="1"/>
</dbReference>
<dbReference type="NCBIfam" id="NF001986">
    <property type="entry name" value="PRK00779.1"/>
    <property type="match status" value="1"/>
</dbReference>
<organism evidence="9 10">
    <name type="scientific">Helicobacter bilis</name>
    <dbReference type="NCBI Taxonomy" id="37372"/>
    <lineage>
        <taxon>Bacteria</taxon>
        <taxon>Pseudomonadati</taxon>
        <taxon>Campylobacterota</taxon>
        <taxon>Epsilonproteobacteria</taxon>
        <taxon>Campylobacterales</taxon>
        <taxon>Helicobacteraceae</taxon>
        <taxon>Helicobacter</taxon>
    </lineage>
</organism>
<dbReference type="InterPro" id="IPR006130">
    <property type="entry name" value="Asp/Orn_carbamoylTrfase"/>
</dbReference>
<keyword evidence="4 6" id="KW-0808">Transferase</keyword>
<dbReference type="EMBL" id="CP019645">
    <property type="protein sequence ID" value="AQQ59884.1"/>
    <property type="molecule type" value="Genomic_DNA"/>
</dbReference>
<accession>A0A1Q2LHE5</accession>
<dbReference type="Pfam" id="PF02729">
    <property type="entry name" value="OTCace_N"/>
    <property type="match status" value="1"/>
</dbReference>
<feature type="binding site" evidence="6">
    <location>
        <begin position="278"/>
        <end position="279"/>
    </location>
    <ligand>
        <name>carbamoyl phosphate</name>
        <dbReference type="ChEBI" id="CHEBI:58228"/>
    </ligand>
</feature>
<dbReference type="GO" id="GO:0016597">
    <property type="term" value="F:amino acid binding"/>
    <property type="evidence" value="ECO:0007669"/>
    <property type="project" value="InterPro"/>
</dbReference>
<dbReference type="SUPFAM" id="SSF53671">
    <property type="entry name" value="Aspartate/ornithine carbamoyltransferase"/>
    <property type="match status" value="1"/>
</dbReference>
<reference evidence="9 10" key="1">
    <citation type="submission" date="2017-02" db="EMBL/GenBank/DDBJ databases">
        <title>Whole genome sequencing of Helicobacter bilis strain AAQJH.</title>
        <authorList>
            <person name="Conlan S."/>
            <person name="Thomas P.J."/>
            <person name="Mullikin J."/>
            <person name="Palmore T.N."/>
            <person name="Frank K.M."/>
            <person name="Segre J.A."/>
        </authorList>
    </citation>
    <scope>NUCLEOTIDE SEQUENCE [LARGE SCALE GENOMIC DNA]</scope>
    <source>
        <strain evidence="9 10">AAQJH</strain>
    </source>
</reference>
<dbReference type="PANTHER" id="PTHR45753:SF3">
    <property type="entry name" value="ORNITHINE TRANSCARBAMYLASE, MITOCHONDRIAL"/>
    <property type="match status" value="1"/>
</dbReference>
<dbReference type="EC" id="2.1.3.3" evidence="3 6"/>
<dbReference type="GO" id="GO:0019240">
    <property type="term" value="P:citrulline biosynthetic process"/>
    <property type="evidence" value="ECO:0007669"/>
    <property type="project" value="TreeGrafter"/>
</dbReference>
<feature type="binding site" evidence="6">
    <location>
        <begin position="129"/>
        <end position="132"/>
    </location>
    <ligand>
        <name>carbamoyl phosphate</name>
        <dbReference type="ChEBI" id="CHEBI:58228"/>
    </ligand>
</feature>
<dbReference type="InterPro" id="IPR002292">
    <property type="entry name" value="Orn/put_carbamltrans"/>
</dbReference>
<dbReference type="NCBIfam" id="TIGR00658">
    <property type="entry name" value="orni_carb_tr"/>
    <property type="match status" value="1"/>
</dbReference>
<feature type="binding site" evidence="6">
    <location>
        <position position="78"/>
    </location>
    <ligand>
        <name>carbamoyl phosphate</name>
        <dbReference type="ChEBI" id="CHEBI:58228"/>
    </ligand>
</feature>
<feature type="binding site" evidence="6">
    <location>
        <position position="306"/>
    </location>
    <ligand>
        <name>carbamoyl phosphate</name>
        <dbReference type="ChEBI" id="CHEBI:58228"/>
    </ligand>
</feature>
<evidence type="ECO:0000259" key="7">
    <source>
        <dbReference type="Pfam" id="PF00185"/>
    </source>
</evidence>
<dbReference type="AlphaFoldDB" id="A0A1Q2LHE5"/>
<proteinExistence type="inferred from homology"/>
<evidence type="ECO:0000256" key="2">
    <source>
        <dbReference type="ARBA" id="ARBA00007805"/>
    </source>
</evidence>
<dbReference type="InterPro" id="IPR006132">
    <property type="entry name" value="Asp/Orn_carbamoyltranf_P-bd"/>
</dbReference>
<dbReference type="HAMAP" id="MF_01109">
    <property type="entry name" value="OTCase"/>
    <property type="match status" value="1"/>
</dbReference>